<evidence type="ECO:0000313" key="8">
    <source>
        <dbReference type="EMBL" id="MCL6274688.1"/>
    </source>
</evidence>
<evidence type="ECO:0000256" key="1">
    <source>
        <dbReference type="ARBA" id="ARBA00022490"/>
    </source>
</evidence>
<dbReference type="InterPro" id="IPR036976">
    <property type="entry name" value="RimM_N_sf"/>
</dbReference>
<evidence type="ECO:0000259" key="6">
    <source>
        <dbReference type="Pfam" id="PF01782"/>
    </source>
</evidence>
<comment type="similarity">
    <text evidence="5">Belongs to the RimM family.</text>
</comment>
<gene>
    <name evidence="5 8" type="primary">rimM</name>
    <name evidence="8" type="ORF">M3P19_11760</name>
</gene>
<dbReference type="SUPFAM" id="SSF50447">
    <property type="entry name" value="Translation proteins"/>
    <property type="match status" value="1"/>
</dbReference>
<accession>A0ABT0PTH1</accession>
<comment type="function">
    <text evidence="5">An accessory protein needed during the final step in the assembly of 30S ribosomal subunit, possibly for assembly of the head region. Essential for efficient processing of 16S rRNA. May be needed both before and after RbfA during the maturation of 16S rRNA. It has affinity for free ribosomal 30S subunits but not for 70S ribosomes.</text>
</comment>
<evidence type="ECO:0000259" key="7">
    <source>
        <dbReference type="Pfam" id="PF24986"/>
    </source>
</evidence>
<comment type="subunit">
    <text evidence="5">Binds ribosomal protein uS19.</text>
</comment>
<keyword evidence="4 5" id="KW-0143">Chaperone</keyword>
<comment type="subcellular location">
    <subcellularLocation>
        <location evidence="5">Cytoplasm</location>
    </subcellularLocation>
</comment>
<keyword evidence="9" id="KW-1185">Reference proteome</keyword>
<comment type="domain">
    <text evidence="5">The PRC barrel domain binds ribosomal protein uS19.</text>
</comment>
<dbReference type="PANTHER" id="PTHR33692">
    <property type="entry name" value="RIBOSOME MATURATION FACTOR RIMM"/>
    <property type="match status" value="1"/>
</dbReference>
<dbReference type="EMBL" id="JAMFMA010000003">
    <property type="protein sequence ID" value="MCL6274688.1"/>
    <property type="molecule type" value="Genomic_DNA"/>
</dbReference>
<evidence type="ECO:0000256" key="2">
    <source>
        <dbReference type="ARBA" id="ARBA00022517"/>
    </source>
</evidence>
<dbReference type="InterPro" id="IPR002676">
    <property type="entry name" value="RimM_N"/>
</dbReference>
<dbReference type="HAMAP" id="MF_00014">
    <property type="entry name" value="Ribosome_mat_RimM"/>
    <property type="match status" value="1"/>
</dbReference>
<dbReference type="RefSeq" id="WP_249657876.1">
    <property type="nucleotide sequence ID" value="NZ_JAMFMA010000003.1"/>
</dbReference>
<dbReference type="Gene3D" id="2.30.30.240">
    <property type="entry name" value="PRC-barrel domain"/>
    <property type="match status" value="1"/>
</dbReference>
<feature type="domain" description="Ribosome maturation factor RimM PRC barrel" evidence="7">
    <location>
        <begin position="103"/>
        <end position="169"/>
    </location>
</feature>
<sequence>MRKEDCFYLGKIVSKYSFRGEVLVKLDTDEPEIYENMESVFVSLGNNLVPFFIERCRLHKSALLRIDFEEVKDETSADKIMGSELYLPLSMLPALEGNKFYFHEVVGFTLMDEVHGDIGVIQAVNDSASQELFEVEKDGKELLIPISDDIITQVDRNTKTIHVKTPEGLVDLYLN</sequence>
<protein>
    <recommendedName>
        <fullName evidence="5">Ribosome maturation factor RimM</fullName>
    </recommendedName>
</protein>
<dbReference type="PANTHER" id="PTHR33692:SF1">
    <property type="entry name" value="RIBOSOME MATURATION FACTOR RIMM"/>
    <property type="match status" value="1"/>
</dbReference>
<dbReference type="Pfam" id="PF01782">
    <property type="entry name" value="RimM"/>
    <property type="match status" value="1"/>
</dbReference>
<keyword evidence="1 5" id="KW-0963">Cytoplasm</keyword>
<keyword evidence="2 5" id="KW-0690">Ribosome biogenesis</keyword>
<dbReference type="InterPro" id="IPR056792">
    <property type="entry name" value="PRC_RimM"/>
</dbReference>
<dbReference type="Pfam" id="PF24986">
    <property type="entry name" value="PRC_RimM"/>
    <property type="match status" value="1"/>
</dbReference>
<evidence type="ECO:0000256" key="3">
    <source>
        <dbReference type="ARBA" id="ARBA00022552"/>
    </source>
</evidence>
<reference evidence="8 9" key="1">
    <citation type="submission" date="2022-05" db="EMBL/GenBank/DDBJ databases">
        <authorList>
            <person name="Park J.-S."/>
        </authorList>
    </citation>
    <scope>NUCLEOTIDE SEQUENCE [LARGE SCALE GENOMIC DNA]</scope>
    <source>
        <strain evidence="8 9">2012CJ35-5</strain>
    </source>
</reference>
<proteinExistence type="inferred from homology"/>
<dbReference type="InterPro" id="IPR011033">
    <property type="entry name" value="PRC_barrel-like_sf"/>
</dbReference>
<feature type="domain" description="RimM N-terminal" evidence="6">
    <location>
        <begin position="9"/>
        <end position="88"/>
    </location>
</feature>
<keyword evidence="3 5" id="KW-0698">rRNA processing</keyword>
<comment type="caution">
    <text evidence="8">The sequence shown here is derived from an EMBL/GenBank/DDBJ whole genome shotgun (WGS) entry which is preliminary data.</text>
</comment>
<name>A0ABT0PTH1_9FLAO</name>
<evidence type="ECO:0000256" key="4">
    <source>
        <dbReference type="ARBA" id="ARBA00023186"/>
    </source>
</evidence>
<dbReference type="Gene3D" id="2.40.30.60">
    <property type="entry name" value="RimM"/>
    <property type="match status" value="1"/>
</dbReference>
<dbReference type="InterPro" id="IPR011961">
    <property type="entry name" value="RimM"/>
</dbReference>
<dbReference type="SUPFAM" id="SSF50346">
    <property type="entry name" value="PRC-barrel domain"/>
    <property type="match status" value="1"/>
</dbReference>
<organism evidence="8 9">
    <name type="scientific">Flagellimonas spongiicola</name>
    <dbReference type="NCBI Taxonomy" id="2942208"/>
    <lineage>
        <taxon>Bacteria</taxon>
        <taxon>Pseudomonadati</taxon>
        <taxon>Bacteroidota</taxon>
        <taxon>Flavobacteriia</taxon>
        <taxon>Flavobacteriales</taxon>
        <taxon>Flavobacteriaceae</taxon>
        <taxon>Flagellimonas</taxon>
    </lineage>
</organism>
<evidence type="ECO:0000313" key="9">
    <source>
        <dbReference type="Proteomes" id="UP001203607"/>
    </source>
</evidence>
<dbReference type="NCBIfam" id="TIGR02273">
    <property type="entry name" value="16S_RimM"/>
    <property type="match status" value="1"/>
</dbReference>
<evidence type="ECO:0000256" key="5">
    <source>
        <dbReference type="HAMAP-Rule" id="MF_00014"/>
    </source>
</evidence>
<dbReference type="InterPro" id="IPR009000">
    <property type="entry name" value="Transl_B-barrel_sf"/>
</dbReference>
<dbReference type="Proteomes" id="UP001203607">
    <property type="component" value="Unassembled WGS sequence"/>
</dbReference>